<evidence type="ECO:0000256" key="11">
    <source>
        <dbReference type="PIRNR" id="PIRNR005719"/>
    </source>
</evidence>
<organism evidence="15 16">
    <name type="scientific">Cyanidium caldarium</name>
    <name type="common">Red alga</name>
    <dbReference type="NCBI Taxonomy" id="2771"/>
    <lineage>
        <taxon>Eukaryota</taxon>
        <taxon>Rhodophyta</taxon>
        <taxon>Bangiophyceae</taxon>
        <taxon>Cyanidiales</taxon>
        <taxon>Cyanidiaceae</taxon>
        <taxon>Cyanidium</taxon>
    </lineage>
</organism>
<evidence type="ECO:0000256" key="10">
    <source>
        <dbReference type="ARBA" id="ARBA00023306"/>
    </source>
</evidence>
<dbReference type="Gene3D" id="3.30.70.1620">
    <property type="match status" value="1"/>
</dbReference>
<evidence type="ECO:0000256" key="12">
    <source>
        <dbReference type="SAM" id="Coils"/>
    </source>
</evidence>
<dbReference type="InterPro" id="IPR010935">
    <property type="entry name" value="SMC_hinge"/>
</dbReference>
<dbReference type="InterPro" id="IPR027417">
    <property type="entry name" value="P-loop_NTPase"/>
</dbReference>
<keyword evidence="5" id="KW-0498">Mitosis</keyword>
<dbReference type="SUPFAM" id="SSF75553">
    <property type="entry name" value="Smc hinge domain"/>
    <property type="match status" value="1"/>
</dbReference>
<feature type="coiled-coil region" evidence="12">
    <location>
        <begin position="264"/>
        <end position="556"/>
    </location>
</feature>
<evidence type="ECO:0000256" key="8">
    <source>
        <dbReference type="ARBA" id="ARBA00023067"/>
    </source>
</evidence>
<dbReference type="FunFam" id="3.40.50.300:FF:000481">
    <property type="entry name" value="Structural maintenance of chromosomes 4"/>
    <property type="match status" value="1"/>
</dbReference>
<evidence type="ECO:0000256" key="9">
    <source>
        <dbReference type="ARBA" id="ARBA00023242"/>
    </source>
</evidence>
<keyword evidence="16" id="KW-1185">Reference proteome</keyword>
<evidence type="ECO:0000256" key="4">
    <source>
        <dbReference type="ARBA" id="ARBA00022741"/>
    </source>
</evidence>
<evidence type="ECO:0000256" key="7">
    <source>
        <dbReference type="ARBA" id="ARBA00023054"/>
    </source>
</evidence>
<dbReference type="GO" id="GO:0016887">
    <property type="term" value="F:ATP hydrolysis activity"/>
    <property type="evidence" value="ECO:0007669"/>
    <property type="project" value="InterPro"/>
</dbReference>
<feature type="coiled-coil region" evidence="12">
    <location>
        <begin position="1106"/>
        <end position="1140"/>
    </location>
</feature>
<feature type="compositionally biased region" description="Low complexity" evidence="13">
    <location>
        <begin position="26"/>
        <end position="42"/>
    </location>
</feature>
<dbReference type="PIRSF" id="PIRSF005719">
    <property type="entry name" value="SMC"/>
    <property type="match status" value="1"/>
</dbReference>
<evidence type="ECO:0000256" key="6">
    <source>
        <dbReference type="ARBA" id="ARBA00022840"/>
    </source>
</evidence>
<dbReference type="InterPro" id="IPR003395">
    <property type="entry name" value="RecF/RecN/SMC_N"/>
</dbReference>
<dbReference type="InterPro" id="IPR024704">
    <property type="entry name" value="SMC"/>
</dbReference>
<dbReference type="Gene3D" id="1.10.287.1490">
    <property type="match status" value="1"/>
</dbReference>
<feature type="coiled-coil region" evidence="12">
    <location>
        <begin position="768"/>
        <end position="981"/>
    </location>
</feature>
<comment type="similarity">
    <text evidence="2">Belongs to the SMC family. SMC4 subfamily.</text>
</comment>
<dbReference type="GO" id="GO:0005634">
    <property type="term" value="C:nucleus"/>
    <property type="evidence" value="ECO:0007669"/>
    <property type="project" value="UniProtKB-SubCell"/>
</dbReference>
<dbReference type="GO" id="GO:0005524">
    <property type="term" value="F:ATP binding"/>
    <property type="evidence" value="ECO:0007669"/>
    <property type="project" value="UniProtKB-KW"/>
</dbReference>
<dbReference type="InterPro" id="IPR036277">
    <property type="entry name" value="SMC_hinge_sf"/>
</dbReference>
<feature type="region of interest" description="Disordered" evidence="13">
    <location>
        <begin position="1054"/>
        <end position="1078"/>
    </location>
</feature>
<evidence type="ECO:0000259" key="14">
    <source>
        <dbReference type="SMART" id="SM00968"/>
    </source>
</evidence>
<sequence length="1336" mass="146739">MRISRESDSGVVMAGGAATPAPPVTQPASPSTSPQPAAPAPAVGPRLVMRSMTLTNFKSYGGAVQVGPFHRRFTATVGPNGSGKSNLIDALLFVFGKRAKQMRLSRVSELIHRSEQYPDADAATVSVEFCEIDDAAAAAAAGGDDAVGVEVPDSRFVVSRTACRNNTSTYMLNGNASTFTEVTQLFRSKGVDLENNRFLILQGEVEQIALMKPKAPSPHEDGLLEYLEDIVGTNRYVEPIDAAARDVERLNEERTVRLNRVKVVDREREALEEAKCEAEQYLVLEHELNAKRLQHAQCMEAAATQQLGEARGRCAALEEQCQAELAGAAEAQARLQQIEAQHRAEKREHHEIETTMKQVLANFAEYEKRDVQLREDVKHTLQRKNKLQDAAKKEEKRAAECERTADEQRKAQTQTELELGQLREQLRAAEQQVEAVYESIRDRTSDVRAELERQQTALLPLRQQLDEARQQRDVALQECTLLDAKAAAPGQALEEATAQRQLLHQQIAALETEVAEQAAPAQAAAQQRLADAERALEAARAAEREATARLALLRRTAEEARAGAAAEHGRSRVLHALTEAARRGKLHGLVGRLGDLGDTDAQYEVAMAAAAGAAFDQIVVERVEDAQACIEYLRQHQIGRATFIVLNKLEHLHAAMNSTSYPAPEQAPRLFDLVRVADEAYRVAFYFVLRNTLLARDLEQATRLAYQPTRRNRVVTLAGQLIEASGAMSGGGNQTGNLPVGRLGRRGGTSSRGRAETADAENVTEAEMRTAQQRVDAAAQALAQAETKRRAAAEALRDAHHTLERLRGELESRQRQAHDLASRLLELQARAAEPHLEPAERRRHAELRERLLPQHERQVAEATAAAESLEAAVHQLQERIVAAGGPRLASAKAAAEEARARLAEESKALAKAAAAAEAATAAVDKAKASAAAAHTEVATLDEQHRALLEQIAHLEGEAETVARAQAELREALDAKAKALTAMQSEMDAQRASMADVRRRELDLRHHIEDAKKQARELQASVSQWQRQARQAEAAMRQAVETMPALFENDDAIAERDEETERGASPPPRGGPPASAAASAETLALEIAALEQSLQQLHPNLGALAEYVKKEREYAERVAELDALTEQRDRARREHEQLRRRRLEEFMAGFGFIANKLKEMYQMITFGGDAELELVDSLDPFAEGVAFSVRPPKKSWKHISNLSGGEKTLASMSLVFALHQYKPTPLYIMDEIDAALDFRNVSIVAHYIRERAHNAQFFIISLRNDMFELADRLLGVYKSRNTSHTVSIDPARFVLYHVAPDKENVGQAGAPAQASKLSMENAAEGPRPPAAPVALCP</sequence>
<keyword evidence="4" id="KW-0547">Nucleotide-binding</keyword>
<dbReference type="SMART" id="SM00968">
    <property type="entry name" value="SMC_hinge"/>
    <property type="match status" value="1"/>
</dbReference>
<keyword evidence="3" id="KW-0132">Cell division</keyword>
<comment type="caution">
    <text evidence="15">The sequence shown here is derived from an EMBL/GenBank/DDBJ whole genome shotgun (WGS) entry which is preliminary data.</text>
</comment>
<evidence type="ECO:0000256" key="1">
    <source>
        <dbReference type="ARBA" id="ARBA00004123"/>
    </source>
</evidence>
<dbReference type="EMBL" id="JANCYW010000002">
    <property type="protein sequence ID" value="KAK4534742.1"/>
    <property type="molecule type" value="Genomic_DNA"/>
</dbReference>
<name>A0AAV9IR70_CYACA</name>
<keyword evidence="10" id="KW-0131">Cell cycle</keyword>
<dbReference type="Gene3D" id="1.20.1060.20">
    <property type="match status" value="1"/>
</dbReference>
<dbReference type="PANTHER" id="PTHR18937">
    <property type="entry name" value="STRUCTURAL MAINTENANCE OF CHROMOSOMES SMC FAMILY MEMBER"/>
    <property type="match status" value="1"/>
</dbReference>
<evidence type="ECO:0000256" key="2">
    <source>
        <dbReference type="ARBA" id="ARBA00006005"/>
    </source>
</evidence>
<feature type="coiled-coil region" evidence="12">
    <location>
        <begin position="1007"/>
        <end position="1041"/>
    </location>
</feature>
<dbReference type="Gene3D" id="3.40.50.300">
    <property type="entry name" value="P-loop containing nucleotide triphosphate hydrolases"/>
    <property type="match status" value="2"/>
</dbReference>
<evidence type="ECO:0000256" key="13">
    <source>
        <dbReference type="SAM" id="MobiDB-lite"/>
    </source>
</evidence>
<dbReference type="GO" id="GO:0007076">
    <property type="term" value="P:mitotic chromosome condensation"/>
    <property type="evidence" value="ECO:0007669"/>
    <property type="project" value="TreeGrafter"/>
</dbReference>
<keyword evidence="9 11" id="KW-0539">Nucleus</keyword>
<accession>A0AAV9IR70</accession>
<gene>
    <name evidence="15" type="ORF">CDCA_CDCA02G0767</name>
</gene>
<dbReference type="Pfam" id="PF02463">
    <property type="entry name" value="SMC_N"/>
    <property type="match status" value="1"/>
</dbReference>
<dbReference type="Pfam" id="PF06470">
    <property type="entry name" value="SMC_hinge"/>
    <property type="match status" value="1"/>
</dbReference>
<evidence type="ECO:0000256" key="5">
    <source>
        <dbReference type="ARBA" id="ARBA00022776"/>
    </source>
</evidence>
<keyword evidence="7 12" id="KW-0175">Coiled coil</keyword>
<reference evidence="15 16" key="1">
    <citation type="submission" date="2022-07" db="EMBL/GenBank/DDBJ databases">
        <title>Genome-wide signatures of adaptation to extreme environments.</title>
        <authorList>
            <person name="Cho C.H."/>
            <person name="Yoon H.S."/>
        </authorList>
    </citation>
    <scope>NUCLEOTIDE SEQUENCE [LARGE SCALE GENOMIC DNA]</scope>
    <source>
        <strain evidence="15 16">DBV 063 E5</strain>
    </source>
</reference>
<feature type="region of interest" description="Disordered" evidence="13">
    <location>
        <begin position="1306"/>
        <end position="1336"/>
    </location>
</feature>
<comment type="subcellular location">
    <subcellularLocation>
        <location evidence="1 11">Nucleus</location>
    </subcellularLocation>
</comment>
<protein>
    <recommendedName>
        <fullName evidence="11">Structural maintenance of chromosomes protein</fullName>
    </recommendedName>
</protein>
<dbReference type="Proteomes" id="UP001301350">
    <property type="component" value="Unassembled WGS sequence"/>
</dbReference>
<feature type="region of interest" description="Disordered" evidence="13">
    <location>
        <begin position="1"/>
        <end position="42"/>
    </location>
</feature>
<evidence type="ECO:0000256" key="3">
    <source>
        <dbReference type="ARBA" id="ARBA00022618"/>
    </source>
</evidence>
<dbReference type="GO" id="GO:0051301">
    <property type="term" value="P:cell division"/>
    <property type="evidence" value="ECO:0007669"/>
    <property type="project" value="UniProtKB-KW"/>
</dbReference>
<proteinExistence type="inferred from homology"/>
<evidence type="ECO:0000313" key="16">
    <source>
        <dbReference type="Proteomes" id="UP001301350"/>
    </source>
</evidence>
<keyword evidence="8" id="KW-0226">DNA condensation</keyword>
<evidence type="ECO:0000313" key="15">
    <source>
        <dbReference type="EMBL" id="KAK4534742.1"/>
    </source>
</evidence>
<dbReference type="SUPFAM" id="SSF52540">
    <property type="entry name" value="P-loop containing nucleoside triphosphate hydrolases"/>
    <property type="match status" value="1"/>
</dbReference>
<feature type="region of interest" description="Disordered" evidence="13">
    <location>
        <begin position="728"/>
        <end position="765"/>
    </location>
</feature>
<feature type="domain" description="SMC hinge" evidence="14">
    <location>
        <begin position="587"/>
        <end position="705"/>
    </location>
</feature>
<keyword evidence="6" id="KW-0067">ATP-binding</keyword>
<dbReference type="PANTHER" id="PTHR18937:SF172">
    <property type="entry name" value="STRUCTURAL MAINTENANCE OF CHROMOSOMES PROTEIN"/>
    <property type="match status" value="1"/>
</dbReference>
<dbReference type="GO" id="GO:0000796">
    <property type="term" value="C:condensin complex"/>
    <property type="evidence" value="ECO:0007669"/>
    <property type="project" value="TreeGrafter"/>
</dbReference>